<dbReference type="RefSeq" id="WP_023495095.1">
    <property type="nucleotide sequence ID" value="NZ_AYLO01000083.1"/>
</dbReference>
<dbReference type="OrthoDB" id="9813092at2"/>
<dbReference type="Gene3D" id="3.40.30.10">
    <property type="entry name" value="Glutaredoxin"/>
    <property type="match status" value="1"/>
</dbReference>
<dbReference type="PROSITE" id="PS50404">
    <property type="entry name" value="GST_NTER"/>
    <property type="match status" value="1"/>
</dbReference>
<dbReference type="InterPro" id="IPR036282">
    <property type="entry name" value="Glutathione-S-Trfase_C_sf"/>
</dbReference>
<dbReference type="InterPro" id="IPR036249">
    <property type="entry name" value="Thioredoxin-like_sf"/>
</dbReference>
<dbReference type="SUPFAM" id="SSF52833">
    <property type="entry name" value="Thioredoxin-like"/>
    <property type="match status" value="1"/>
</dbReference>
<evidence type="ECO:0000259" key="1">
    <source>
        <dbReference type="PROSITE" id="PS50404"/>
    </source>
</evidence>
<dbReference type="InterPro" id="IPR040079">
    <property type="entry name" value="Glutathione_S-Trfase"/>
</dbReference>
<accession>V5C549</accession>
<dbReference type="CDD" id="cd03060">
    <property type="entry name" value="GST_N_Omega_like"/>
    <property type="match status" value="1"/>
</dbReference>
<protein>
    <submittedName>
        <fullName evidence="2">Glutathione S-transferase domain-containing protein</fullName>
    </submittedName>
</protein>
<dbReference type="InterPro" id="IPR004045">
    <property type="entry name" value="Glutathione_S-Trfase_N"/>
</dbReference>
<evidence type="ECO:0000313" key="3">
    <source>
        <dbReference type="Proteomes" id="UP000017842"/>
    </source>
</evidence>
<dbReference type="GO" id="GO:0016740">
    <property type="term" value="F:transferase activity"/>
    <property type="evidence" value="ECO:0007669"/>
    <property type="project" value="UniProtKB-KW"/>
</dbReference>
<dbReference type="SUPFAM" id="SSF47616">
    <property type="entry name" value="GST C-terminal domain-like"/>
    <property type="match status" value="1"/>
</dbReference>
<keyword evidence="2" id="KW-0808">Transferase</keyword>
<dbReference type="PANTHER" id="PTHR43968">
    <property type="match status" value="1"/>
</dbReference>
<keyword evidence="3" id="KW-1185">Reference proteome</keyword>
<dbReference type="Gene3D" id="1.20.1050.10">
    <property type="match status" value="1"/>
</dbReference>
<dbReference type="SFLD" id="SFLDS00019">
    <property type="entry name" value="Glutathione_Transferase_(cytos"/>
    <property type="match status" value="1"/>
</dbReference>
<dbReference type="GO" id="GO:0005737">
    <property type="term" value="C:cytoplasm"/>
    <property type="evidence" value="ECO:0007669"/>
    <property type="project" value="TreeGrafter"/>
</dbReference>
<dbReference type="CDD" id="cd03196">
    <property type="entry name" value="GST_C_5"/>
    <property type="match status" value="1"/>
</dbReference>
<reference evidence="2 3" key="1">
    <citation type="journal article" date="2013" name="Genome Announc.">
        <title>Draft Genome Sequence of the Methanotrophic Gammaproteobacterium Methyloglobulus morosus DSM 22980 Strain KoM1.</title>
        <authorList>
            <person name="Poehlein A."/>
            <person name="Deutzmann J.S."/>
            <person name="Daniel R."/>
            <person name="Simeonova D.D."/>
        </authorList>
    </citation>
    <scope>NUCLEOTIDE SEQUENCE [LARGE SCALE GENOMIC DNA]</scope>
    <source>
        <strain evidence="2 3">KoM1</strain>
    </source>
</reference>
<dbReference type="EMBL" id="AYLO01000083">
    <property type="protein sequence ID" value="ESS71858.1"/>
    <property type="molecule type" value="Genomic_DNA"/>
</dbReference>
<comment type="caution">
    <text evidence="2">The sequence shown here is derived from an EMBL/GenBank/DDBJ whole genome shotgun (WGS) entry which is preliminary data.</text>
</comment>
<feature type="domain" description="GST N-terminal" evidence="1">
    <location>
        <begin position="4"/>
        <end position="83"/>
    </location>
</feature>
<dbReference type="InterPro" id="IPR050983">
    <property type="entry name" value="GST_Omega/HSP26"/>
</dbReference>
<dbReference type="Proteomes" id="UP000017842">
    <property type="component" value="Unassembled WGS sequence"/>
</dbReference>
<dbReference type="eggNOG" id="COG0625">
    <property type="taxonomic scope" value="Bacteria"/>
</dbReference>
<dbReference type="Pfam" id="PF13410">
    <property type="entry name" value="GST_C_2"/>
    <property type="match status" value="1"/>
</dbReference>
<sequence>MKKTLPILYSFRRCPYAIRARLAIAYAGIPIEIREVQLRHKPGQMLAISAKGTVPVLQLPDGKVIDESLDIMHWALAQHDPEHWLDAGEDSEKLIQWNDGDFKYYLDRYKYADRYPEFPVSYYRIQGEKFLAELENKLSQNPFLGGSSFSITDTAIFPFIRQYAAVDNQWFVCSGYQHLNNWLDKLLASDLFLSVMVKYPVWNALSNYVDSKPDLE</sequence>
<dbReference type="PANTHER" id="PTHR43968:SF6">
    <property type="entry name" value="GLUTATHIONE S-TRANSFERASE OMEGA"/>
    <property type="match status" value="1"/>
</dbReference>
<dbReference type="Pfam" id="PF13417">
    <property type="entry name" value="GST_N_3"/>
    <property type="match status" value="1"/>
</dbReference>
<dbReference type="STRING" id="1116472.MGMO_86c00180"/>
<proteinExistence type="predicted"/>
<gene>
    <name evidence="2" type="ORF">MGMO_86c00180</name>
</gene>
<evidence type="ECO:0000313" key="2">
    <source>
        <dbReference type="EMBL" id="ESS71858.1"/>
    </source>
</evidence>
<organism evidence="2 3">
    <name type="scientific">Methyloglobulus morosus KoM1</name>
    <dbReference type="NCBI Taxonomy" id="1116472"/>
    <lineage>
        <taxon>Bacteria</taxon>
        <taxon>Pseudomonadati</taxon>
        <taxon>Pseudomonadota</taxon>
        <taxon>Gammaproteobacteria</taxon>
        <taxon>Methylococcales</taxon>
        <taxon>Methylococcaceae</taxon>
        <taxon>Methyloglobulus</taxon>
    </lineage>
</organism>
<dbReference type="PATRIC" id="fig|1116472.3.peg.2378"/>
<name>V5C549_9GAMM</name>
<dbReference type="AlphaFoldDB" id="V5C549"/>